<feature type="compositionally biased region" description="Pro residues" evidence="1">
    <location>
        <begin position="1"/>
        <end position="11"/>
    </location>
</feature>
<evidence type="ECO:0000313" key="2">
    <source>
        <dbReference type="EMBL" id="TFK47711.1"/>
    </source>
</evidence>
<dbReference type="EMBL" id="ML213522">
    <property type="protein sequence ID" value="TFK47711.1"/>
    <property type="molecule type" value="Genomic_DNA"/>
</dbReference>
<sequence>MPPKLENPPPSAFAEPSEPSVHKPEDNPKEQLAKSQEENPQVVAHKADKNDKGKNKKGKEKSKLEAGLVQLPS</sequence>
<evidence type="ECO:0000256" key="1">
    <source>
        <dbReference type="SAM" id="MobiDB-lite"/>
    </source>
</evidence>
<name>A0A5C3N1V3_9AGAM</name>
<dbReference type="AlphaFoldDB" id="A0A5C3N1V3"/>
<evidence type="ECO:0000313" key="3">
    <source>
        <dbReference type="Proteomes" id="UP000305948"/>
    </source>
</evidence>
<keyword evidence="3" id="KW-1185">Reference proteome</keyword>
<organism evidence="2 3">
    <name type="scientific">Heliocybe sulcata</name>
    <dbReference type="NCBI Taxonomy" id="5364"/>
    <lineage>
        <taxon>Eukaryota</taxon>
        <taxon>Fungi</taxon>
        <taxon>Dikarya</taxon>
        <taxon>Basidiomycota</taxon>
        <taxon>Agaricomycotina</taxon>
        <taxon>Agaricomycetes</taxon>
        <taxon>Gloeophyllales</taxon>
        <taxon>Gloeophyllaceae</taxon>
        <taxon>Heliocybe</taxon>
    </lineage>
</organism>
<feature type="region of interest" description="Disordered" evidence="1">
    <location>
        <begin position="1"/>
        <end position="73"/>
    </location>
</feature>
<protein>
    <submittedName>
        <fullName evidence="2">Uncharacterized protein</fullName>
    </submittedName>
</protein>
<dbReference type="Proteomes" id="UP000305948">
    <property type="component" value="Unassembled WGS sequence"/>
</dbReference>
<feature type="compositionally biased region" description="Basic and acidic residues" evidence="1">
    <location>
        <begin position="20"/>
        <end position="37"/>
    </location>
</feature>
<reference evidence="2 3" key="1">
    <citation type="journal article" date="2019" name="Nat. Ecol. Evol.">
        <title>Megaphylogeny resolves global patterns of mushroom evolution.</title>
        <authorList>
            <person name="Varga T."/>
            <person name="Krizsan K."/>
            <person name="Foldi C."/>
            <person name="Dima B."/>
            <person name="Sanchez-Garcia M."/>
            <person name="Sanchez-Ramirez S."/>
            <person name="Szollosi G.J."/>
            <person name="Szarkandi J.G."/>
            <person name="Papp V."/>
            <person name="Albert L."/>
            <person name="Andreopoulos W."/>
            <person name="Angelini C."/>
            <person name="Antonin V."/>
            <person name="Barry K.W."/>
            <person name="Bougher N.L."/>
            <person name="Buchanan P."/>
            <person name="Buyck B."/>
            <person name="Bense V."/>
            <person name="Catcheside P."/>
            <person name="Chovatia M."/>
            <person name="Cooper J."/>
            <person name="Damon W."/>
            <person name="Desjardin D."/>
            <person name="Finy P."/>
            <person name="Geml J."/>
            <person name="Haridas S."/>
            <person name="Hughes K."/>
            <person name="Justo A."/>
            <person name="Karasinski D."/>
            <person name="Kautmanova I."/>
            <person name="Kiss B."/>
            <person name="Kocsube S."/>
            <person name="Kotiranta H."/>
            <person name="LaButti K.M."/>
            <person name="Lechner B.E."/>
            <person name="Liimatainen K."/>
            <person name="Lipzen A."/>
            <person name="Lukacs Z."/>
            <person name="Mihaltcheva S."/>
            <person name="Morgado L.N."/>
            <person name="Niskanen T."/>
            <person name="Noordeloos M.E."/>
            <person name="Ohm R.A."/>
            <person name="Ortiz-Santana B."/>
            <person name="Ovrebo C."/>
            <person name="Racz N."/>
            <person name="Riley R."/>
            <person name="Savchenko A."/>
            <person name="Shiryaev A."/>
            <person name="Soop K."/>
            <person name="Spirin V."/>
            <person name="Szebenyi C."/>
            <person name="Tomsovsky M."/>
            <person name="Tulloss R.E."/>
            <person name="Uehling J."/>
            <person name="Grigoriev I.V."/>
            <person name="Vagvolgyi C."/>
            <person name="Papp T."/>
            <person name="Martin F.M."/>
            <person name="Miettinen O."/>
            <person name="Hibbett D.S."/>
            <person name="Nagy L.G."/>
        </authorList>
    </citation>
    <scope>NUCLEOTIDE SEQUENCE [LARGE SCALE GENOMIC DNA]</scope>
    <source>
        <strain evidence="2 3">OMC1185</strain>
    </source>
</reference>
<accession>A0A5C3N1V3</accession>
<proteinExistence type="predicted"/>
<gene>
    <name evidence="2" type="ORF">OE88DRAFT_1738246</name>
</gene>